<accession>A0A183DTC1</accession>
<evidence type="ECO:0000313" key="2">
    <source>
        <dbReference type="Proteomes" id="UP000271098"/>
    </source>
</evidence>
<dbReference type="WBParaSite" id="GPUH_0001197601-mRNA-1">
    <property type="protein sequence ID" value="GPUH_0001197601-mRNA-1"/>
    <property type="gene ID" value="GPUH_0001197601"/>
</dbReference>
<reference evidence="1 2" key="2">
    <citation type="submission" date="2018-11" db="EMBL/GenBank/DDBJ databases">
        <authorList>
            <consortium name="Pathogen Informatics"/>
        </authorList>
    </citation>
    <scope>NUCLEOTIDE SEQUENCE [LARGE SCALE GENOMIC DNA]</scope>
</reference>
<dbReference type="AlphaFoldDB" id="A0A183DTC1"/>
<organism evidence="3">
    <name type="scientific">Gongylonema pulchrum</name>
    <dbReference type="NCBI Taxonomy" id="637853"/>
    <lineage>
        <taxon>Eukaryota</taxon>
        <taxon>Metazoa</taxon>
        <taxon>Ecdysozoa</taxon>
        <taxon>Nematoda</taxon>
        <taxon>Chromadorea</taxon>
        <taxon>Rhabditida</taxon>
        <taxon>Spirurina</taxon>
        <taxon>Spiruromorpha</taxon>
        <taxon>Spiruroidea</taxon>
        <taxon>Gongylonematidae</taxon>
        <taxon>Gongylonema</taxon>
    </lineage>
</organism>
<sequence>MEYRFLRKNPGFHFHCYAGDEERRYDDDDDAATTAADKVPITGLQHHTPALDLWTRNVGHTEYPRA</sequence>
<reference evidence="3" key="1">
    <citation type="submission" date="2016-06" db="UniProtKB">
        <authorList>
            <consortium name="WormBaseParasite"/>
        </authorList>
    </citation>
    <scope>IDENTIFICATION</scope>
</reference>
<evidence type="ECO:0000313" key="3">
    <source>
        <dbReference type="WBParaSite" id="GPUH_0001197601-mRNA-1"/>
    </source>
</evidence>
<dbReference type="Proteomes" id="UP000271098">
    <property type="component" value="Unassembled WGS sequence"/>
</dbReference>
<dbReference type="EMBL" id="UYRT01078941">
    <property type="protein sequence ID" value="VDN19600.1"/>
    <property type="molecule type" value="Genomic_DNA"/>
</dbReference>
<gene>
    <name evidence="1" type="ORF">GPUH_LOCUS11962</name>
</gene>
<evidence type="ECO:0000313" key="1">
    <source>
        <dbReference type="EMBL" id="VDN19600.1"/>
    </source>
</evidence>
<proteinExistence type="predicted"/>
<keyword evidence="2" id="KW-1185">Reference proteome</keyword>
<name>A0A183DTC1_9BILA</name>
<protein>
    <submittedName>
        <fullName evidence="3">Transposase</fullName>
    </submittedName>
</protein>